<dbReference type="Proteomes" id="UP000297245">
    <property type="component" value="Unassembled WGS sequence"/>
</dbReference>
<name>A0A4S8L641_DENBC</name>
<feature type="signal peptide" evidence="1">
    <location>
        <begin position="1"/>
        <end position="21"/>
    </location>
</feature>
<evidence type="ECO:0000313" key="2">
    <source>
        <dbReference type="EMBL" id="THU83930.1"/>
    </source>
</evidence>
<keyword evidence="3" id="KW-1185">Reference proteome</keyword>
<evidence type="ECO:0000256" key="1">
    <source>
        <dbReference type="SAM" id="SignalP"/>
    </source>
</evidence>
<gene>
    <name evidence="2" type="ORF">K435DRAFT_783986</name>
</gene>
<reference evidence="2 3" key="1">
    <citation type="journal article" date="2019" name="Nat. Ecol. Evol.">
        <title>Megaphylogeny resolves global patterns of mushroom evolution.</title>
        <authorList>
            <person name="Varga T."/>
            <person name="Krizsan K."/>
            <person name="Foldi C."/>
            <person name="Dima B."/>
            <person name="Sanchez-Garcia M."/>
            <person name="Sanchez-Ramirez S."/>
            <person name="Szollosi G.J."/>
            <person name="Szarkandi J.G."/>
            <person name="Papp V."/>
            <person name="Albert L."/>
            <person name="Andreopoulos W."/>
            <person name="Angelini C."/>
            <person name="Antonin V."/>
            <person name="Barry K.W."/>
            <person name="Bougher N.L."/>
            <person name="Buchanan P."/>
            <person name="Buyck B."/>
            <person name="Bense V."/>
            <person name="Catcheside P."/>
            <person name="Chovatia M."/>
            <person name="Cooper J."/>
            <person name="Damon W."/>
            <person name="Desjardin D."/>
            <person name="Finy P."/>
            <person name="Geml J."/>
            <person name="Haridas S."/>
            <person name="Hughes K."/>
            <person name="Justo A."/>
            <person name="Karasinski D."/>
            <person name="Kautmanova I."/>
            <person name="Kiss B."/>
            <person name="Kocsube S."/>
            <person name="Kotiranta H."/>
            <person name="LaButti K.M."/>
            <person name="Lechner B.E."/>
            <person name="Liimatainen K."/>
            <person name="Lipzen A."/>
            <person name="Lukacs Z."/>
            <person name="Mihaltcheva S."/>
            <person name="Morgado L.N."/>
            <person name="Niskanen T."/>
            <person name="Noordeloos M.E."/>
            <person name="Ohm R.A."/>
            <person name="Ortiz-Santana B."/>
            <person name="Ovrebo C."/>
            <person name="Racz N."/>
            <person name="Riley R."/>
            <person name="Savchenko A."/>
            <person name="Shiryaev A."/>
            <person name="Soop K."/>
            <person name="Spirin V."/>
            <person name="Szebenyi C."/>
            <person name="Tomsovsky M."/>
            <person name="Tulloss R.E."/>
            <person name="Uehling J."/>
            <person name="Grigoriev I.V."/>
            <person name="Vagvolgyi C."/>
            <person name="Papp T."/>
            <person name="Martin F.M."/>
            <person name="Miettinen O."/>
            <person name="Hibbett D.S."/>
            <person name="Nagy L.G."/>
        </authorList>
    </citation>
    <scope>NUCLEOTIDE SEQUENCE [LARGE SCALE GENOMIC DNA]</scope>
    <source>
        <strain evidence="2 3">CBS 962.96</strain>
    </source>
</reference>
<sequence length="60" mass="7014">MRWTPIFLTALVFGIAFPCFGREDRHMTVNEVPSSLARRHLERYEISDYLTILLGDIPFT</sequence>
<organism evidence="2 3">
    <name type="scientific">Dendrothele bispora (strain CBS 962.96)</name>
    <dbReference type="NCBI Taxonomy" id="1314807"/>
    <lineage>
        <taxon>Eukaryota</taxon>
        <taxon>Fungi</taxon>
        <taxon>Dikarya</taxon>
        <taxon>Basidiomycota</taxon>
        <taxon>Agaricomycotina</taxon>
        <taxon>Agaricomycetes</taxon>
        <taxon>Agaricomycetidae</taxon>
        <taxon>Agaricales</taxon>
        <taxon>Agaricales incertae sedis</taxon>
        <taxon>Dendrothele</taxon>
    </lineage>
</organism>
<feature type="chain" id="PRO_5020507026" evidence="1">
    <location>
        <begin position="22"/>
        <end position="60"/>
    </location>
</feature>
<dbReference type="AlphaFoldDB" id="A0A4S8L641"/>
<keyword evidence="1" id="KW-0732">Signal</keyword>
<proteinExistence type="predicted"/>
<evidence type="ECO:0000313" key="3">
    <source>
        <dbReference type="Proteomes" id="UP000297245"/>
    </source>
</evidence>
<protein>
    <submittedName>
        <fullName evidence="2">Uncharacterized protein</fullName>
    </submittedName>
</protein>
<accession>A0A4S8L641</accession>
<dbReference type="EMBL" id="ML179633">
    <property type="protein sequence ID" value="THU83930.1"/>
    <property type="molecule type" value="Genomic_DNA"/>
</dbReference>